<dbReference type="GO" id="GO:0016705">
    <property type="term" value="F:oxidoreductase activity, acting on paired donors, with incorporation or reduction of molecular oxygen"/>
    <property type="evidence" value="ECO:0007669"/>
    <property type="project" value="InterPro"/>
</dbReference>
<evidence type="ECO:0000256" key="10">
    <source>
        <dbReference type="RuleBase" id="RU000461"/>
    </source>
</evidence>
<feature type="binding site" description="axial binding residue" evidence="9">
    <location>
        <position position="439"/>
    </location>
    <ligand>
        <name>heme</name>
        <dbReference type="ChEBI" id="CHEBI:30413"/>
    </ligand>
    <ligandPart>
        <name>Fe</name>
        <dbReference type="ChEBI" id="CHEBI:18248"/>
    </ligandPart>
</feature>
<dbReference type="Pfam" id="PF00067">
    <property type="entry name" value="p450"/>
    <property type="match status" value="1"/>
</dbReference>
<dbReference type="PANTHER" id="PTHR46300">
    <property type="entry name" value="P450, PUTATIVE (EUROFUNG)-RELATED-RELATED"/>
    <property type="match status" value="1"/>
</dbReference>
<evidence type="ECO:0000256" key="3">
    <source>
        <dbReference type="ARBA" id="ARBA00010617"/>
    </source>
</evidence>
<dbReference type="EMBL" id="JAACJL010000015">
    <property type="protein sequence ID" value="KAF4620416.1"/>
    <property type="molecule type" value="Genomic_DNA"/>
</dbReference>
<protein>
    <recommendedName>
        <fullName evidence="13">Cytochrome P450</fullName>
    </recommendedName>
</protein>
<dbReference type="InterPro" id="IPR050364">
    <property type="entry name" value="Cytochrome_P450_fung"/>
</dbReference>
<evidence type="ECO:0000313" key="11">
    <source>
        <dbReference type="EMBL" id="KAF4620416.1"/>
    </source>
</evidence>
<dbReference type="InterPro" id="IPR017972">
    <property type="entry name" value="Cyt_P450_CS"/>
</dbReference>
<name>A0A8H4R0A2_9AGAR</name>
<keyword evidence="5 9" id="KW-0479">Metal-binding</keyword>
<accession>A0A8H4R0A2</accession>
<dbReference type="GO" id="GO:0005506">
    <property type="term" value="F:iron ion binding"/>
    <property type="evidence" value="ECO:0007669"/>
    <property type="project" value="InterPro"/>
</dbReference>
<dbReference type="Proteomes" id="UP000521872">
    <property type="component" value="Unassembled WGS sequence"/>
</dbReference>
<dbReference type="AlphaFoldDB" id="A0A8H4R0A2"/>
<dbReference type="Gene3D" id="1.10.630.10">
    <property type="entry name" value="Cytochrome P450"/>
    <property type="match status" value="1"/>
</dbReference>
<dbReference type="PROSITE" id="PS00086">
    <property type="entry name" value="CYTOCHROME_P450"/>
    <property type="match status" value="1"/>
</dbReference>
<evidence type="ECO:0000313" key="12">
    <source>
        <dbReference type="Proteomes" id="UP000521872"/>
    </source>
</evidence>
<keyword evidence="4 9" id="KW-0349">Heme</keyword>
<evidence type="ECO:0000256" key="8">
    <source>
        <dbReference type="ARBA" id="ARBA00023033"/>
    </source>
</evidence>
<sequence length="512" mass="58064">MMYNSSFFTVAAGLATVLVLRFIAARLRRPKYLPGPPRLPLIGNLLQMPQTESWATYKQWSETYGDAMYLEILGSPLIILNSYKACVDLFEKKSEIYSDRPLGFMANVLMGWNQAVVMAPYNDRWRRFRRICAQSMRKDSIKHFHPVQEREVGRYLGTLLDDPEHFAENFRFTAGRSLLWNVYGIQVGASNDPIITTAEKAMEMATYAAVPGNFIVDFFPMLRHVPAWFPGAGWKEFARRGRAVTYDMIDVPFNMTLKEMKTGIYDHSFTSMNLDKKEDADIVKWCSGSMLAAGADTSVASMRTFFLAMTLHPDVQKRCQAEIDSITGKSRLPEIADRDALPYTNATMWELMRWQPVSPLALPHAVTKDDIYNGCFIPAGAVVMGNTWAVTRDPNLFSDPDRFNPDRYLPYFDKSIPHDPKNLPLSPHEFAFGYGRRICAGLHYADAMFFISMARVLSVFDISKAKDANGKEITPEVKYNSSIVREPLKFQCAITPRSESAIAIIRANSYSL</sequence>
<dbReference type="PRINTS" id="PR00463">
    <property type="entry name" value="EP450I"/>
</dbReference>
<comment type="similarity">
    <text evidence="3 10">Belongs to the cytochrome P450 family.</text>
</comment>
<keyword evidence="8 10" id="KW-0503">Monooxygenase</keyword>
<evidence type="ECO:0000256" key="1">
    <source>
        <dbReference type="ARBA" id="ARBA00001971"/>
    </source>
</evidence>
<proteinExistence type="inferred from homology"/>
<evidence type="ECO:0000256" key="7">
    <source>
        <dbReference type="ARBA" id="ARBA00023004"/>
    </source>
</evidence>
<keyword evidence="7 9" id="KW-0408">Iron</keyword>
<dbReference type="InterPro" id="IPR002401">
    <property type="entry name" value="Cyt_P450_E_grp-I"/>
</dbReference>
<reference evidence="11 12" key="1">
    <citation type="submission" date="2019-12" db="EMBL/GenBank/DDBJ databases">
        <authorList>
            <person name="Floudas D."/>
            <person name="Bentzer J."/>
            <person name="Ahren D."/>
            <person name="Johansson T."/>
            <person name="Persson P."/>
            <person name="Tunlid A."/>
        </authorList>
    </citation>
    <scope>NUCLEOTIDE SEQUENCE [LARGE SCALE GENOMIC DNA]</scope>
    <source>
        <strain evidence="11 12">CBS 102.39</strain>
    </source>
</reference>
<comment type="cofactor">
    <cofactor evidence="1 9">
        <name>heme</name>
        <dbReference type="ChEBI" id="CHEBI:30413"/>
    </cofactor>
</comment>
<dbReference type="InterPro" id="IPR036396">
    <property type="entry name" value="Cyt_P450_sf"/>
</dbReference>
<dbReference type="CDD" id="cd11065">
    <property type="entry name" value="CYP64-like"/>
    <property type="match status" value="1"/>
</dbReference>
<organism evidence="11 12">
    <name type="scientific">Agrocybe pediades</name>
    <dbReference type="NCBI Taxonomy" id="84607"/>
    <lineage>
        <taxon>Eukaryota</taxon>
        <taxon>Fungi</taxon>
        <taxon>Dikarya</taxon>
        <taxon>Basidiomycota</taxon>
        <taxon>Agaricomycotina</taxon>
        <taxon>Agaricomycetes</taxon>
        <taxon>Agaricomycetidae</taxon>
        <taxon>Agaricales</taxon>
        <taxon>Agaricineae</taxon>
        <taxon>Strophariaceae</taxon>
        <taxon>Agrocybe</taxon>
    </lineage>
</organism>
<dbReference type="InterPro" id="IPR001128">
    <property type="entry name" value="Cyt_P450"/>
</dbReference>
<dbReference type="SUPFAM" id="SSF48264">
    <property type="entry name" value="Cytochrome P450"/>
    <property type="match status" value="1"/>
</dbReference>
<evidence type="ECO:0000256" key="5">
    <source>
        <dbReference type="ARBA" id="ARBA00022723"/>
    </source>
</evidence>
<comment type="caution">
    <text evidence="11">The sequence shown here is derived from an EMBL/GenBank/DDBJ whole genome shotgun (WGS) entry which is preliminary data.</text>
</comment>
<dbReference type="GO" id="GO:0020037">
    <property type="term" value="F:heme binding"/>
    <property type="evidence" value="ECO:0007669"/>
    <property type="project" value="InterPro"/>
</dbReference>
<evidence type="ECO:0008006" key="13">
    <source>
        <dbReference type="Google" id="ProtNLM"/>
    </source>
</evidence>
<dbReference type="PANTHER" id="PTHR46300:SF7">
    <property type="entry name" value="P450, PUTATIVE (EUROFUNG)-RELATED"/>
    <property type="match status" value="1"/>
</dbReference>
<evidence type="ECO:0000256" key="2">
    <source>
        <dbReference type="ARBA" id="ARBA00005179"/>
    </source>
</evidence>
<evidence type="ECO:0000256" key="9">
    <source>
        <dbReference type="PIRSR" id="PIRSR602401-1"/>
    </source>
</evidence>
<dbReference type="GO" id="GO:0004497">
    <property type="term" value="F:monooxygenase activity"/>
    <property type="evidence" value="ECO:0007669"/>
    <property type="project" value="UniProtKB-KW"/>
</dbReference>
<comment type="pathway">
    <text evidence="2">Secondary metabolite biosynthesis.</text>
</comment>
<keyword evidence="6 10" id="KW-0560">Oxidoreductase</keyword>
<evidence type="ECO:0000256" key="4">
    <source>
        <dbReference type="ARBA" id="ARBA00022617"/>
    </source>
</evidence>
<evidence type="ECO:0000256" key="6">
    <source>
        <dbReference type="ARBA" id="ARBA00023002"/>
    </source>
</evidence>
<keyword evidence="12" id="KW-1185">Reference proteome</keyword>
<gene>
    <name evidence="11" type="ORF">D9613_000171</name>
</gene>